<evidence type="ECO:0008006" key="4">
    <source>
        <dbReference type="Google" id="ProtNLM"/>
    </source>
</evidence>
<dbReference type="EMBL" id="CP121195">
    <property type="protein sequence ID" value="XBH13408.1"/>
    <property type="molecule type" value="Genomic_DNA"/>
</dbReference>
<dbReference type="RefSeq" id="WP_348267478.1">
    <property type="nucleotide sequence ID" value="NZ_CP121194.1"/>
</dbReference>
<accession>A0AAU7CXY8</accession>
<accession>A0AAU7D8H0</accession>
<evidence type="ECO:0000313" key="3">
    <source>
        <dbReference type="EMBL" id="XBH13408.1"/>
    </source>
</evidence>
<evidence type="ECO:0000256" key="1">
    <source>
        <dbReference type="SAM" id="MobiDB-lite"/>
    </source>
</evidence>
<gene>
    <name evidence="2" type="ORF">P4G45_16030</name>
    <name evidence="3" type="ORF">P8936_17240</name>
</gene>
<name>A0AAU7CXY8_9BACT</name>
<feature type="compositionally biased region" description="Basic and acidic residues" evidence="1">
    <location>
        <begin position="63"/>
        <end position="72"/>
    </location>
</feature>
<dbReference type="AlphaFoldDB" id="A0AAU7CXY8"/>
<sequence>MPRFQTTDPGYKNKHGQIVISRTGFPSESFPGQTIYHLRCAHCGHDYGSNGKDIHLRRCPRHQDGAKGEALREPAPSLFSAENV</sequence>
<dbReference type="KEGG" id="epl:P4G45_16030"/>
<dbReference type="EMBL" id="CP121194">
    <property type="protein sequence ID" value="XBH09972.1"/>
    <property type="molecule type" value="Genomic_DNA"/>
</dbReference>
<protein>
    <recommendedName>
        <fullName evidence="4">C2H2-type domain-containing protein</fullName>
    </recommendedName>
</protein>
<evidence type="ECO:0000313" key="2">
    <source>
        <dbReference type="EMBL" id="XBH09972.1"/>
    </source>
</evidence>
<feature type="region of interest" description="Disordered" evidence="1">
    <location>
        <begin position="63"/>
        <end position="84"/>
    </location>
</feature>
<proteinExistence type="predicted"/>
<reference evidence="2" key="1">
    <citation type="submission" date="2023-03" db="EMBL/GenBank/DDBJ databases">
        <title>Edaphobacter sp.</title>
        <authorList>
            <person name="Huber K.J."/>
            <person name="Papendorf J."/>
            <person name="Pilke C."/>
            <person name="Bunk B."/>
            <person name="Sproeer C."/>
            <person name="Pester M."/>
        </authorList>
    </citation>
    <scope>NUCLEOTIDE SEQUENCE</scope>
    <source>
        <strain evidence="2">DSM 109919</strain>
        <strain evidence="3">DSM 109920</strain>
    </source>
</reference>
<organism evidence="2">
    <name type="scientific">Edaphobacter paludis</name>
    <dbReference type="NCBI Taxonomy" id="3035702"/>
    <lineage>
        <taxon>Bacteria</taxon>
        <taxon>Pseudomonadati</taxon>
        <taxon>Acidobacteriota</taxon>
        <taxon>Terriglobia</taxon>
        <taxon>Terriglobales</taxon>
        <taxon>Acidobacteriaceae</taxon>
        <taxon>Edaphobacter</taxon>
    </lineage>
</organism>